<dbReference type="InterPro" id="IPR050416">
    <property type="entry name" value="FAD-linked_Oxidoreductase"/>
</dbReference>
<comment type="similarity">
    <text evidence="2">Belongs to the oxygen-dependent FAD-linked oxidoreductase family.</text>
</comment>
<dbReference type="Pfam" id="PF01565">
    <property type="entry name" value="FAD_binding_4"/>
    <property type="match status" value="1"/>
</dbReference>
<dbReference type="EMBL" id="JBHTHX010001135">
    <property type="protein sequence ID" value="MFD0887972.1"/>
    <property type="molecule type" value="Genomic_DNA"/>
</dbReference>
<keyword evidence="5" id="KW-0560">Oxidoreductase</keyword>
<dbReference type="InterPro" id="IPR012951">
    <property type="entry name" value="BBE"/>
</dbReference>
<comment type="cofactor">
    <cofactor evidence="1">
        <name>FAD</name>
        <dbReference type="ChEBI" id="CHEBI:57692"/>
    </cofactor>
</comment>
<dbReference type="Gene3D" id="3.30.43.10">
    <property type="entry name" value="Uridine Diphospho-n-acetylenolpyruvylglucosamine Reductase, domain 2"/>
    <property type="match status" value="1"/>
</dbReference>
<reference evidence="8" key="1">
    <citation type="journal article" date="2019" name="Int. J. Syst. Evol. Microbiol.">
        <title>The Global Catalogue of Microorganisms (GCM) 10K type strain sequencing project: providing services to taxonomists for standard genome sequencing and annotation.</title>
        <authorList>
            <consortium name="The Broad Institute Genomics Platform"/>
            <consortium name="The Broad Institute Genome Sequencing Center for Infectious Disease"/>
            <person name="Wu L."/>
            <person name="Ma J."/>
        </authorList>
    </citation>
    <scope>NUCLEOTIDE SEQUENCE [LARGE SCALE GENOMIC DNA]</scope>
    <source>
        <strain evidence="8">CCUG 62974</strain>
    </source>
</reference>
<keyword evidence="4" id="KW-0274">FAD</keyword>
<evidence type="ECO:0000256" key="4">
    <source>
        <dbReference type="ARBA" id="ARBA00022827"/>
    </source>
</evidence>
<evidence type="ECO:0000256" key="3">
    <source>
        <dbReference type="ARBA" id="ARBA00022630"/>
    </source>
</evidence>
<gene>
    <name evidence="7" type="ORF">ACFQ08_25815</name>
</gene>
<evidence type="ECO:0000256" key="1">
    <source>
        <dbReference type="ARBA" id="ARBA00001974"/>
    </source>
</evidence>
<dbReference type="InterPro" id="IPR016169">
    <property type="entry name" value="FAD-bd_PCMH_sub2"/>
</dbReference>
<sequence length="479" mass="52029">MTTVSHDSLAGLRDALSSPVTLPGEPGYELSRRMWNADVDRHPAAIVKCHDAREVAEALTWCVERNIEVTVRSGGHNVAGTAVIDGAVMLDTSPMRDITFDTDAGTVTVGAGCLWGEVDRLSADLDVAVPAGAVSHTGVAGLTLGGGIGYLSRLYGMTVDYLVSATVVVADGRILTVSEDEHPDLFWALRGAGHNYGVVTSFTFRYVPLPGLVTIRQALYAAEDRAEVLRFFRDWAPGAPDNVTTYARLYDCPPYWAQVPTAYRGTPVLSIATVHYGDPAAEPGVTAPMFAQATPVYSGLRTVRHVELQQACDDEFRHGIGHYWKHVYLESLSDEVIDLAIDWTDRYPGRPLQSHSGIVHQVMCPFEVSAGGGALDRRDQEATAATSPALPFGANIAADFELREEKPALVEWVKGFADALIPYQGGTYINFTSVQGDEEVARAVYGAKYDRLAAVKREYDPRNVFRRGLVDLTTKPEQG</sequence>
<dbReference type="Proteomes" id="UP001597024">
    <property type="component" value="Unassembled WGS sequence"/>
</dbReference>
<dbReference type="Gene3D" id="3.40.462.20">
    <property type="match status" value="1"/>
</dbReference>
<dbReference type="Pfam" id="PF08031">
    <property type="entry name" value="BBE"/>
    <property type="match status" value="1"/>
</dbReference>
<dbReference type="InterPro" id="IPR016166">
    <property type="entry name" value="FAD-bd_PCMH"/>
</dbReference>
<evidence type="ECO:0000313" key="8">
    <source>
        <dbReference type="Proteomes" id="UP001597024"/>
    </source>
</evidence>
<accession>A0ABW3DXU6</accession>
<keyword evidence="3" id="KW-0285">Flavoprotein</keyword>
<dbReference type="InterPro" id="IPR006093">
    <property type="entry name" value="Oxy_OxRdtase_FAD_BS"/>
</dbReference>
<protein>
    <submittedName>
        <fullName evidence="7">FAD-binding oxidoreductase</fullName>
    </submittedName>
</protein>
<evidence type="ECO:0000313" key="7">
    <source>
        <dbReference type="EMBL" id="MFD0887972.1"/>
    </source>
</evidence>
<proteinExistence type="inferred from homology"/>
<dbReference type="SUPFAM" id="SSF56176">
    <property type="entry name" value="FAD-binding/transporter-associated domain-like"/>
    <property type="match status" value="1"/>
</dbReference>
<evidence type="ECO:0000256" key="2">
    <source>
        <dbReference type="ARBA" id="ARBA00005466"/>
    </source>
</evidence>
<name>A0ABW3DXU6_9ACTN</name>
<dbReference type="PROSITE" id="PS51387">
    <property type="entry name" value="FAD_PCMH"/>
    <property type="match status" value="1"/>
</dbReference>
<dbReference type="Gene3D" id="3.30.465.10">
    <property type="match status" value="1"/>
</dbReference>
<comment type="caution">
    <text evidence="7">The sequence shown here is derived from an EMBL/GenBank/DDBJ whole genome shotgun (WGS) entry which is preliminary data.</text>
</comment>
<evidence type="ECO:0000256" key="5">
    <source>
        <dbReference type="ARBA" id="ARBA00023002"/>
    </source>
</evidence>
<dbReference type="PANTHER" id="PTHR42973:SF39">
    <property type="entry name" value="FAD-BINDING PCMH-TYPE DOMAIN-CONTAINING PROTEIN"/>
    <property type="match status" value="1"/>
</dbReference>
<dbReference type="InterPro" id="IPR016167">
    <property type="entry name" value="FAD-bd_PCMH_sub1"/>
</dbReference>
<dbReference type="PROSITE" id="PS00862">
    <property type="entry name" value="OX2_COVAL_FAD"/>
    <property type="match status" value="1"/>
</dbReference>
<dbReference type="PANTHER" id="PTHR42973">
    <property type="entry name" value="BINDING OXIDOREDUCTASE, PUTATIVE (AFU_ORTHOLOGUE AFUA_1G17690)-RELATED"/>
    <property type="match status" value="1"/>
</dbReference>
<dbReference type="InterPro" id="IPR036318">
    <property type="entry name" value="FAD-bd_PCMH-like_sf"/>
</dbReference>
<keyword evidence="8" id="KW-1185">Reference proteome</keyword>
<dbReference type="InterPro" id="IPR006094">
    <property type="entry name" value="Oxid_FAD_bind_N"/>
</dbReference>
<organism evidence="7 8">
    <name type="scientific">Streptosporangium algeriense</name>
    <dbReference type="NCBI Taxonomy" id="1682748"/>
    <lineage>
        <taxon>Bacteria</taxon>
        <taxon>Bacillati</taxon>
        <taxon>Actinomycetota</taxon>
        <taxon>Actinomycetes</taxon>
        <taxon>Streptosporangiales</taxon>
        <taxon>Streptosporangiaceae</taxon>
        <taxon>Streptosporangium</taxon>
    </lineage>
</organism>
<evidence type="ECO:0000259" key="6">
    <source>
        <dbReference type="PROSITE" id="PS51387"/>
    </source>
</evidence>
<feature type="domain" description="FAD-binding PCMH-type" evidence="6">
    <location>
        <begin position="39"/>
        <end position="209"/>
    </location>
</feature>